<dbReference type="AlphaFoldDB" id="A0A0R3PVN8"/>
<feature type="region of interest" description="Disordered" evidence="1">
    <location>
        <begin position="82"/>
        <end position="103"/>
    </location>
</feature>
<gene>
    <name evidence="2" type="ORF">ACOC_LOCUS10116</name>
</gene>
<evidence type="ECO:0000313" key="3">
    <source>
        <dbReference type="Proteomes" id="UP000267027"/>
    </source>
</evidence>
<keyword evidence="3" id="KW-1185">Reference proteome</keyword>
<evidence type="ECO:0000256" key="1">
    <source>
        <dbReference type="SAM" id="MobiDB-lite"/>
    </source>
</evidence>
<reference evidence="2 3" key="2">
    <citation type="submission" date="2018-11" db="EMBL/GenBank/DDBJ databases">
        <authorList>
            <consortium name="Pathogen Informatics"/>
        </authorList>
    </citation>
    <scope>NUCLEOTIDE SEQUENCE [LARGE SCALE GENOMIC DNA]</scope>
    <source>
        <strain evidence="2 3">Costa Rica</strain>
    </source>
</reference>
<dbReference type="EMBL" id="UYYA01004413">
    <property type="protein sequence ID" value="VDM61701.1"/>
    <property type="molecule type" value="Genomic_DNA"/>
</dbReference>
<evidence type="ECO:0000313" key="4">
    <source>
        <dbReference type="WBParaSite" id="ACOC_0001011501-mRNA-1"/>
    </source>
</evidence>
<organism evidence="4">
    <name type="scientific">Angiostrongylus costaricensis</name>
    <name type="common">Nematode worm</name>
    <dbReference type="NCBI Taxonomy" id="334426"/>
    <lineage>
        <taxon>Eukaryota</taxon>
        <taxon>Metazoa</taxon>
        <taxon>Ecdysozoa</taxon>
        <taxon>Nematoda</taxon>
        <taxon>Chromadorea</taxon>
        <taxon>Rhabditida</taxon>
        <taxon>Rhabditina</taxon>
        <taxon>Rhabditomorpha</taxon>
        <taxon>Strongyloidea</taxon>
        <taxon>Metastrongylidae</taxon>
        <taxon>Angiostrongylus</taxon>
    </lineage>
</organism>
<dbReference type="OrthoDB" id="5869075at2759"/>
<reference evidence="4" key="1">
    <citation type="submission" date="2017-02" db="UniProtKB">
        <authorList>
            <consortium name="WormBaseParasite"/>
        </authorList>
    </citation>
    <scope>IDENTIFICATION</scope>
</reference>
<name>A0A0R3PVN8_ANGCS</name>
<accession>A0A0R3PVN8</accession>
<dbReference type="Proteomes" id="UP000267027">
    <property type="component" value="Unassembled WGS sequence"/>
</dbReference>
<sequence length="116" mass="13020">MIQIMWYRKRHIGVFRLKPRKISTTEVAMAVIVICCFASIHPRSSYTDFSGSAVARHWAFGSSTPRDLAHMTAISTAQRIYDAKSPKKSTTSPEFTTPVRKRSTTAVQTIIETVSN</sequence>
<proteinExistence type="predicted"/>
<protein>
    <submittedName>
        <fullName evidence="4">Secreted protein</fullName>
    </submittedName>
</protein>
<dbReference type="WBParaSite" id="ACOC_0001011501-mRNA-1">
    <property type="protein sequence ID" value="ACOC_0001011501-mRNA-1"/>
    <property type="gene ID" value="ACOC_0001011501"/>
</dbReference>
<evidence type="ECO:0000313" key="2">
    <source>
        <dbReference type="EMBL" id="VDM61701.1"/>
    </source>
</evidence>